<proteinExistence type="predicted"/>
<protein>
    <submittedName>
        <fullName evidence="2">Uncharacterized protein</fullName>
    </submittedName>
</protein>
<feature type="region of interest" description="Disordered" evidence="1">
    <location>
        <begin position="1"/>
        <end position="63"/>
    </location>
</feature>
<evidence type="ECO:0000256" key="1">
    <source>
        <dbReference type="SAM" id="MobiDB-lite"/>
    </source>
</evidence>
<feature type="compositionally biased region" description="Basic and acidic residues" evidence="1">
    <location>
        <begin position="19"/>
        <end position="30"/>
    </location>
</feature>
<gene>
    <name evidence="2" type="ORF">DFH94DRAFT_804399</name>
</gene>
<dbReference type="EMBL" id="WHVB01000015">
    <property type="protein sequence ID" value="KAF8476337.1"/>
    <property type="molecule type" value="Genomic_DNA"/>
</dbReference>
<feature type="region of interest" description="Disordered" evidence="1">
    <location>
        <begin position="96"/>
        <end position="115"/>
    </location>
</feature>
<dbReference type="AlphaFoldDB" id="A0A9P5T658"/>
<accession>A0A9P5T658</accession>
<name>A0A9P5T658_9AGAM</name>
<sequence length="377" mass="40474">MKEKTEREKQNGKKKHDAPRRASVGDKDRIATPLTPGRDPRPATHARTAKPSQAQSSTSPTIRRTVGRAQLIISVQGSLFSDGLLTPQPRCILTRQTSRAAAEDSERGKPGLRGIEALPRSSCHKRRTSHLLIGAANPVLSEGASEGTVYYTIHKPRSPVRPADTTDHHNLTRNTQADRATPSTMRRRRAVAGGRSLVLSVFDGRTTEIRVTAIPGWAGGGVGVGLKIEETSTIKVDREMRMHFNSAASDVYSTTVLQRSLGKNGISGTRVALRGGSKGAQGAATAYGDDGADGAGDGMIANHAYQPPAGRGTATRDFSHARSAAKRYRNGAAVYTRTHPRLGHWPHALSLFPVSVRLDSVAIMAWPVWQAGRQAGK</sequence>
<feature type="region of interest" description="Disordered" evidence="1">
    <location>
        <begin position="156"/>
        <end position="183"/>
    </location>
</feature>
<feature type="compositionally biased region" description="Basic and acidic residues" evidence="1">
    <location>
        <begin position="1"/>
        <end position="11"/>
    </location>
</feature>
<reference evidence="2" key="1">
    <citation type="submission" date="2019-10" db="EMBL/GenBank/DDBJ databases">
        <authorList>
            <consortium name="DOE Joint Genome Institute"/>
            <person name="Kuo A."/>
            <person name="Miyauchi S."/>
            <person name="Kiss E."/>
            <person name="Drula E."/>
            <person name="Kohler A."/>
            <person name="Sanchez-Garcia M."/>
            <person name="Andreopoulos B."/>
            <person name="Barry K.W."/>
            <person name="Bonito G."/>
            <person name="Buee M."/>
            <person name="Carver A."/>
            <person name="Chen C."/>
            <person name="Cichocki N."/>
            <person name="Clum A."/>
            <person name="Culley D."/>
            <person name="Crous P.W."/>
            <person name="Fauchery L."/>
            <person name="Girlanda M."/>
            <person name="Hayes R."/>
            <person name="Keri Z."/>
            <person name="LaButti K."/>
            <person name="Lipzen A."/>
            <person name="Lombard V."/>
            <person name="Magnuson J."/>
            <person name="Maillard F."/>
            <person name="Morin E."/>
            <person name="Murat C."/>
            <person name="Nolan M."/>
            <person name="Ohm R."/>
            <person name="Pangilinan J."/>
            <person name="Pereira M."/>
            <person name="Perotto S."/>
            <person name="Peter M."/>
            <person name="Riley R."/>
            <person name="Sitrit Y."/>
            <person name="Stielow B."/>
            <person name="Szollosi G."/>
            <person name="Zifcakova L."/>
            <person name="Stursova M."/>
            <person name="Spatafora J.W."/>
            <person name="Tedersoo L."/>
            <person name="Vaario L.-M."/>
            <person name="Yamada A."/>
            <person name="Yan M."/>
            <person name="Wang P."/>
            <person name="Xu J."/>
            <person name="Bruns T."/>
            <person name="Baldrian P."/>
            <person name="Vilgalys R."/>
            <person name="Henrissat B."/>
            <person name="Grigoriev I.V."/>
            <person name="Hibbett D."/>
            <person name="Nagy L.G."/>
            <person name="Martin F.M."/>
        </authorList>
    </citation>
    <scope>NUCLEOTIDE SEQUENCE</scope>
    <source>
        <strain evidence="2">Prilba</strain>
    </source>
</reference>
<evidence type="ECO:0000313" key="3">
    <source>
        <dbReference type="Proteomes" id="UP000759537"/>
    </source>
</evidence>
<feature type="compositionally biased region" description="Polar residues" evidence="1">
    <location>
        <begin position="172"/>
        <end position="183"/>
    </location>
</feature>
<evidence type="ECO:0000313" key="2">
    <source>
        <dbReference type="EMBL" id="KAF8476337.1"/>
    </source>
</evidence>
<organism evidence="2 3">
    <name type="scientific">Russula ochroleuca</name>
    <dbReference type="NCBI Taxonomy" id="152965"/>
    <lineage>
        <taxon>Eukaryota</taxon>
        <taxon>Fungi</taxon>
        <taxon>Dikarya</taxon>
        <taxon>Basidiomycota</taxon>
        <taxon>Agaricomycotina</taxon>
        <taxon>Agaricomycetes</taxon>
        <taxon>Russulales</taxon>
        <taxon>Russulaceae</taxon>
        <taxon>Russula</taxon>
    </lineage>
</organism>
<comment type="caution">
    <text evidence="2">The sequence shown here is derived from an EMBL/GenBank/DDBJ whole genome shotgun (WGS) entry which is preliminary data.</text>
</comment>
<feature type="compositionally biased region" description="Polar residues" evidence="1">
    <location>
        <begin position="50"/>
        <end position="62"/>
    </location>
</feature>
<dbReference type="Proteomes" id="UP000759537">
    <property type="component" value="Unassembled WGS sequence"/>
</dbReference>
<keyword evidence="3" id="KW-1185">Reference proteome</keyword>
<reference evidence="2" key="2">
    <citation type="journal article" date="2020" name="Nat. Commun.">
        <title>Large-scale genome sequencing of mycorrhizal fungi provides insights into the early evolution of symbiotic traits.</title>
        <authorList>
            <person name="Miyauchi S."/>
            <person name="Kiss E."/>
            <person name="Kuo A."/>
            <person name="Drula E."/>
            <person name="Kohler A."/>
            <person name="Sanchez-Garcia M."/>
            <person name="Morin E."/>
            <person name="Andreopoulos B."/>
            <person name="Barry K.W."/>
            <person name="Bonito G."/>
            <person name="Buee M."/>
            <person name="Carver A."/>
            <person name="Chen C."/>
            <person name="Cichocki N."/>
            <person name="Clum A."/>
            <person name="Culley D."/>
            <person name="Crous P.W."/>
            <person name="Fauchery L."/>
            <person name="Girlanda M."/>
            <person name="Hayes R.D."/>
            <person name="Keri Z."/>
            <person name="LaButti K."/>
            <person name="Lipzen A."/>
            <person name="Lombard V."/>
            <person name="Magnuson J."/>
            <person name="Maillard F."/>
            <person name="Murat C."/>
            <person name="Nolan M."/>
            <person name="Ohm R.A."/>
            <person name="Pangilinan J."/>
            <person name="Pereira M.F."/>
            <person name="Perotto S."/>
            <person name="Peter M."/>
            <person name="Pfister S."/>
            <person name="Riley R."/>
            <person name="Sitrit Y."/>
            <person name="Stielow J.B."/>
            <person name="Szollosi G."/>
            <person name="Zifcakova L."/>
            <person name="Stursova M."/>
            <person name="Spatafora J.W."/>
            <person name="Tedersoo L."/>
            <person name="Vaario L.M."/>
            <person name="Yamada A."/>
            <person name="Yan M."/>
            <person name="Wang P."/>
            <person name="Xu J."/>
            <person name="Bruns T."/>
            <person name="Baldrian P."/>
            <person name="Vilgalys R."/>
            <person name="Dunand C."/>
            <person name="Henrissat B."/>
            <person name="Grigoriev I.V."/>
            <person name="Hibbett D."/>
            <person name="Nagy L.G."/>
            <person name="Martin F.M."/>
        </authorList>
    </citation>
    <scope>NUCLEOTIDE SEQUENCE</scope>
    <source>
        <strain evidence="2">Prilba</strain>
    </source>
</reference>